<evidence type="ECO:0000256" key="5">
    <source>
        <dbReference type="ARBA" id="ARBA00022840"/>
    </source>
</evidence>
<name>A0A316YFM5_9BASI</name>
<dbReference type="InterPro" id="IPR013525">
    <property type="entry name" value="ABC2_TM"/>
</dbReference>
<evidence type="ECO:0000259" key="9">
    <source>
        <dbReference type="PROSITE" id="PS50893"/>
    </source>
</evidence>
<protein>
    <recommendedName>
        <fullName evidence="9">ABC transporter domain-containing protein</fullName>
    </recommendedName>
</protein>
<dbReference type="Pfam" id="PF01061">
    <property type="entry name" value="ABC2_membrane"/>
    <property type="match status" value="1"/>
</dbReference>
<dbReference type="PROSITE" id="PS50893">
    <property type="entry name" value="ABC_TRANSPORTER_2"/>
    <property type="match status" value="1"/>
</dbReference>
<dbReference type="GO" id="GO:0016020">
    <property type="term" value="C:membrane"/>
    <property type="evidence" value="ECO:0007669"/>
    <property type="project" value="UniProtKB-SubCell"/>
</dbReference>
<keyword evidence="4" id="KW-0547">Nucleotide-binding</keyword>
<feature type="transmembrane region" description="Helical" evidence="8">
    <location>
        <begin position="569"/>
        <end position="586"/>
    </location>
</feature>
<dbReference type="Pfam" id="PF19055">
    <property type="entry name" value="ABC2_membrane_7"/>
    <property type="match status" value="1"/>
</dbReference>
<dbReference type="InterPro" id="IPR027417">
    <property type="entry name" value="P-loop_NTPase"/>
</dbReference>
<dbReference type="SMART" id="SM00382">
    <property type="entry name" value="AAA"/>
    <property type="match status" value="1"/>
</dbReference>
<dbReference type="GO" id="GO:0005524">
    <property type="term" value="F:ATP binding"/>
    <property type="evidence" value="ECO:0007669"/>
    <property type="project" value="UniProtKB-KW"/>
</dbReference>
<accession>A0A316YFM5</accession>
<keyword evidence="2" id="KW-0813">Transport</keyword>
<dbReference type="PANTHER" id="PTHR48041:SF122">
    <property type="entry name" value="ABC TRANSPORTER DOMAIN-CONTAINING PROTEIN"/>
    <property type="match status" value="1"/>
</dbReference>
<dbReference type="AlphaFoldDB" id="A0A316YFM5"/>
<evidence type="ECO:0000256" key="7">
    <source>
        <dbReference type="ARBA" id="ARBA00023136"/>
    </source>
</evidence>
<feature type="transmembrane region" description="Helical" evidence="8">
    <location>
        <begin position="533"/>
        <end position="557"/>
    </location>
</feature>
<evidence type="ECO:0000256" key="1">
    <source>
        <dbReference type="ARBA" id="ARBA00004141"/>
    </source>
</evidence>
<proteinExistence type="predicted"/>
<dbReference type="OrthoDB" id="66620at2759"/>
<dbReference type="PANTHER" id="PTHR48041">
    <property type="entry name" value="ABC TRANSPORTER G FAMILY MEMBER 28"/>
    <property type="match status" value="1"/>
</dbReference>
<evidence type="ECO:0000256" key="4">
    <source>
        <dbReference type="ARBA" id="ARBA00022741"/>
    </source>
</evidence>
<dbReference type="InterPro" id="IPR050352">
    <property type="entry name" value="ABCG_transporters"/>
</dbReference>
<evidence type="ECO:0000256" key="6">
    <source>
        <dbReference type="ARBA" id="ARBA00022989"/>
    </source>
</evidence>
<sequence length="679" mass="74476">MEHPHVGPGRSTTQPDIATIEDEKAAFASNAIDPRQLSLSWSDITYDIPLSKKKRKALASQKEEHKQGDVEKGLAEHDAVAAAAAAASTPASGVPPLAPTDRRILSGVSGSVNKGEMVAILGASGAGKTTLLNILSARLSSVGTLHGRVLFHNRPRDPDSWKRTVGFVEQEDMMLGHLTVEETLAYAARLRLPDKLYTRDQKTQRVQDTIDMLRLQTCKDTRIGSSNTRGVSGGERKRTSIGTELVSDVSLLLLDEPTSGLDAYAAYSVVEHLRSTTQQRGLSCLMTIHQPSWALLKLVDRIQLLARGKVYYEGPPSDMLAWFNSIGYEVPEGVNPADHYITIAENLDGSEQGELRVQKLIEAWATRDEGARVSAGLSSRASSEESVAVDTLLDAYKVWPTSWLGEIYTLTQRNMLQLIRDRDTLIGGIAQTVVILIIVGFAFFRLGHDQSDVLARVGVLFFLVINTIFSVILPVITPFPLQRAVMKRERSAGTYRSSSFFMSKLFIDIPSNVLQRVPFFVLFYWMVGLQKSAAAFFIFLGIGSLHVVVGVCLGLFVGSISPTIEIANILAPMITVISLLFGGNLLPSPPPWFIWLHYISPLTYAYSALAQNEFIGEKFTCTASSTQCYATGEQVLQQYNLQTFNIGECAGFLVAIAFVLTIVGFVGLRVTAHPKFRYS</sequence>
<evidence type="ECO:0000256" key="3">
    <source>
        <dbReference type="ARBA" id="ARBA00022692"/>
    </source>
</evidence>
<gene>
    <name evidence="10" type="ORF">FA10DRAFT_269233</name>
</gene>
<feature type="transmembrane region" description="Helical" evidence="8">
    <location>
        <begin position="459"/>
        <end position="481"/>
    </location>
</feature>
<dbReference type="STRING" id="215250.A0A316YFM5"/>
<evidence type="ECO:0000256" key="8">
    <source>
        <dbReference type="SAM" id="Phobius"/>
    </source>
</evidence>
<organism evidence="10 11">
    <name type="scientific">Acaromyces ingoldii</name>
    <dbReference type="NCBI Taxonomy" id="215250"/>
    <lineage>
        <taxon>Eukaryota</taxon>
        <taxon>Fungi</taxon>
        <taxon>Dikarya</taxon>
        <taxon>Basidiomycota</taxon>
        <taxon>Ustilaginomycotina</taxon>
        <taxon>Exobasidiomycetes</taxon>
        <taxon>Exobasidiales</taxon>
        <taxon>Cryptobasidiaceae</taxon>
        <taxon>Acaromyces</taxon>
    </lineage>
</organism>
<feature type="domain" description="ABC transporter" evidence="9">
    <location>
        <begin position="89"/>
        <end position="332"/>
    </location>
</feature>
<keyword evidence="3 8" id="KW-0812">Transmembrane</keyword>
<dbReference type="EMBL" id="KZ819639">
    <property type="protein sequence ID" value="PWN87982.1"/>
    <property type="molecule type" value="Genomic_DNA"/>
</dbReference>
<evidence type="ECO:0000313" key="11">
    <source>
        <dbReference type="Proteomes" id="UP000245768"/>
    </source>
</evidence>
<dbReference type="GeneID" id="37044588"/>
<dbReference type="Pfam" id="PF00005">
    <property type="entry name" value="ABC_tran"/>
    <property type="match status" value="1"/>
</dbReference>
<dbReference type="Proteomes" id="UP000245768">
    <property type="component" value="Unassembled WGS sequence"/>
</dbReference>
<keyword evidence="5" id="KW-0067">ATP-binding</keyword>
<feature type="transmembrane region" description="Helical" evidence="8">
    <location>
        <begin position="425"/>
        <end position="447"/>
    </location>
</feature>
<dbReference type="RefSeq" id="XP_025375180.1">
    <property type="nucleotide sequence ID" value="XM_025522672.1"/>
</dbReference>
<dbReference type="InParanoid" id="A0A316YFM5"/>
<dbReference type="InterPro" id="IPR003439">
    <property type="entry name" value="ABC_transporter-like_ATP-bd"/>
</dbReference>
<comment type="subcellular location">
    <subcellularLocation>
        <location evidence="1">Membrane</location>
        <topology evidence="1">Multi-pass membrane protein</topology>
    </subcellularLocation>
</comment>
<dbReference type="InterPro" id="IPR043926">
    <property type="entry name" value="ABCG_dom"/>
</dbReference>
<reference evidence="10 11" key="1">
    <citation type="journal article" date="2018" name="Mol. Biol. Evol.">
        <title>Broad Genomic Sampling Reveals a Smut Pathogenic Ancestry of the Fungal Clade Ustilaginomycotina.</title>
        <authorList>
            <person name="Kijpornyongpan T."/>
            <person name="Mondo S.J."/>
            <person name="Barry K."/>
            <person name="Sandor L."/>
            <person name="Lee J."/>
            <person name="Lipzen A."/>
            <person name="Pangilinan J."/>
            <person name="LaButti K."/>
            <person name="Hainaut M."/>
            <person name="Henrissat B."/>
            <person name="Grigoriev I.V."/>
            <person name="Spatafora J.W."/>
            <person name="Aime M.C."/>
        </authorList>
    </citation>
    <scope>NUCLEOTIDE SEQUENCE [LARGE SCALE GENOMIC DNA]</scope>
    <source>
        <strain evidence="10 11">MCA 4198</strain>
    </source>
</reference>
<dbReference type="GO" id="GO:0016887">
    <property type="term" value="F:ATP hydrolysis activity"/>
    <property type="evidence" value="ECO:0007669"/>
    <property type="project" value="InterPro"/>
</dbReference>
<keyword evidence="11" id="KW-1185">Reference proteome</keyword>
<keyword evidence="6 8" id="KW-1133">Transmembrane helix</keyword>
<feature type="transmembrane region" description="Helical" evidence="8">
    <location>
        <begin position="650"/>
        <end position="672"/>
    </location>
</feature>
<keyword evidence="7 8" id="KW-0472">Membrane</keyword>
<evidence type="ECO:0000313" key="10">
    <source>
        <dbReference type="EMBL" id="PWN87982.1"/>
    </source>
</evidence>
<dbReference type="Gene3D" id="3.40.50.300">
    <property type="entry name" value="P-loop containing nucleotide triphosphate hydrolases"/>
    <property type="match status" value="1"/>
</dbReference>
<evidence type="ECO:0000256" key="2">
    <source>
        <dbReference type="ARBA" id="ARBA00022448"/>
    </source>
</evidence>
<dbReference type="GO" id="GO:0140359">
    <property type="term" value="F:ABC-type transporter activity"/>
    <property type="evidence" value="ECO:0007669"/>
    <property type="project" value="InterPro"/>
</dbReference>
<dbReference type="InterPro" id="IPR003593">
    <property type="entry name" value="AAA+_ATPase"/>
</dbReference>
<dbReference type="SUPFAM" id="SSF52540">
    <property type="entry name" value="P-loop containing nucleoside triphosphate hydrolases"/>
    <property type="match status" value="1"/>
</dbReference>